<dbReference type="SUPFAM" id="SSF46785">
    <property type="entry name" value="Winged helix' DNA-binding domain"/>
    <property type="match status" value="1"/>
</dbReference>
<organism evidence="2 3">
    <name type="scientific">Roseivirga misakiensis</name>
    <dbReference type="NCBI Taxonomy" id="1563681"/>
    <lineage>
        <taxon>Bacteria</taxon>
        <taxon>Pseudomonadati</taxon>
        <taxon>Bacteroidota</taxon>
        <taxon>Cytophagia</taxon>
        <taxon>Cytophagales</taxon>
        <taxon>Roseivirgaceae</taxon>
        <taxon>Roseivirga</taxon>
    </lineage>
</organism>
<evidence type="ECO:0000313" key="3">
    <source>
        <dbReference type="Proteomes" id="UP000095552"/>
    </source>
</evidence>
<dbReference type="InterPro" id="IPR039422">
    <property type="entry name" value="MarR/SlyA-like"/>
</dbReference>
<dbReference type="Proteomes" id="UP000095552">
    <property type="component" value="Unassembled WGS sequence"/>
</dbReference>
<feature type="domain" description="HTH marR-type" evidence="1">
    <location>
        <begin position="11"/>
        <end position="147"/>
    </location>
</feature>
<dbReference type="AlphaFoldDB" id="A0A1E5T0R4"/>
<accession>A0A1E5T0R4</accession>
<dbReference type="GO" id="GO:0003700">
    <property type="term" value="F:DNA-binding transcription factor activity"/>
    <property type="evidence" value="ECO:0007669"/>
    <property type="project" value="InterPro"/>
</dbReference>
<evidence type="ECO:0000259" key="1">
    <source>
        <dbReference type="PROSITE" id="PS50995"/>
    </source>
</evidence>
<dbReference type="PANTHER" id="PTHR33164:SF57">
    <property type="entry name" value="MARR-FAMILY TRANSCRIPTIONAL REGULATOR"/>
    <property type="match status" value="1"/>
</dbReference>
<dbReference type="OrthoDB" id="1431064at2"/>
<dbReference type="STRING" id="1563681.BFP71_16165"/>
<dbReference type="EMBL" id="MDGQ01000005">
    <property type="protein sequence ID" value="OEK04964.1"/>
    <property type="molecule type" value="Genomic_DNA"/>
</dbReference>
<gene>
    <name evidence="2" type="ORF">BFP71_16165</name>
</gene>
<comment type="caution">
    <text evidence="2">The sequence shown here is derived from an EMBL/GenBank/DDBJ whole genome shotgun (WGS) entry which is preliminary data.</text>
</comment>
<dbReference type="Gene3D" id="1.10.10.10">
    <property type="entry name" value="Winged helix-like DNA-binding domain superfamily/Winged helix DNA-binding domain"/>
    <property type="match status" value="1"/>
</dbReference>
<protein>
    <recommendedName>
        <fullName evidence="1">HTH marR-type domain-containing protein</fullName>
    </recommendedName>
</protein>
<evidence type="ECO:0000313" key="2">
    <source>
        <dbReference type="EMBL" id="OEK04964.1"/>
    </source>
</evidence>
<dbReference type="SMART" id="SM00347">
    <property type="entry name" value="HTH_MARR"/>
    <property type="match status" value="1"/>
</dbReference>
<reference evidence="2 3" key="1">
    <citation type="submission" date="2016-08" db="EMBL/GenBank/DDBJ databases">
        <title>Draft genome of Fabibacter sp. strain SK-8.</title>
        <authorList>
            <person name="Wong S.-K."/>
            <person name="Hamasaki K."/>
            <person name="Yoshizawa S."/>
        </authorList>
    </citation>
    <scope>NUCLEOTIDE SEQUENCE [LARGE SCALE GENOMIC DNA]</scope>
    <source>
        <strain evidence="2 3">SK-8</strain>
    </source>
</reference>
<dbReference type="InterPro" id="IPR036390">
    <property type="entry name" value="WH_DNA-bd_sf"/>
</dbReference>
<dbReference type="PROSITE" id="PS50995">
    <property type="entry name" value="HTH_MARR_2"/>
    <property type="match status" value="1"/>
</dbReference>
<proteinExistence type="predicted"/>
<sequence>MSEDLIKALGYSNLDARLKRISDKMTHSIRAMYKQLDIDWEPNWYLVLILVRDTPNISVMEIANRLKFTHQSIDIMTKKMVNKGYLSTSKDKDDKRKTIFQLTPKAEERLPILTKIWNKGTEAIFELMNEDTTIIKHLEVLETNLEKSSFGERIIQKLND</sequence>
<keyword evidence="3" id="KW-1185">Reference proteome</keyword>
<name>A0A1E5T0R4_9BACT</name>
<dbReference type="Pfam" id="PF12802">
    <property type="entry name" value="MarR_2"/>
    <property type="match status" value="1"/>
</dbReference>
<dbReference type="GO" id="GO:0006950">
    <property type="term" value="P:response to stress"/>
    <property type="evidence" value="ECO:0007669"/>
    <property type="project" value="TreeGrafter"/>
</dbReference>
<dbReference type="InterPro" id="IPR036388">
    <property type="entry name" value="WH-like_DNA-bd_sf"/>
</dbReference>
<dbReference type="PANTHER" id="PTHR33164">
    <property type="entry name" value="TRANSCRIPTIONAL REGULATOR, MARR FAMILY"/>
    <property type="match status" value="1"/>
</dbReference>
<dbReference type="InterPro" id="IPR000835">
    <property type="entry name" value="HTH_MarR-typ"/>
</dbReference>
<dbReference type="RefSeq" id="WP_069836468.1">
    <property type="nucleotide sequence ID" value="NZ_MDGQ01000005.1"/>
</dbReference>